<accession>A0ABV0BG49</accession>
<dbReference type="InterPro" id="IPR030191">
    <property type="entry name" value="CodB"/>
</dbReference>
<protein>
    <submittedName>
        <fullName evidence="7">Hydroxymethylpyrimidine transporter CytX</fullName>
    </submittedName>
</protein>
<evidence type="ECO:0000256" key="3">
    <source>
        <dbReference type="ARBA" id="ARBA00022692"/>
    </source>
</evidence>
<dbReference type="EMBL" id="JBBYXI010000001">
    <property type="protein sequence ID" value="MEN3929952.1"/>
    <property type="molecule type" value="Genomic_DNA"/>
</dbReference>
<keyword evidence="3 6" id="KW-0812">Transmembrane</keyword>
<reference evidence="7 8" key="1">
    <citation type="submission" date="2024-04" db="EMBL/GenBank/DDBJ databases">
        <title>A novel species isolated from cricket.</title>
        <authorList>
            <person name="Wang H.-C."/>
        </authorList>
    </citation>
    <scope>NUCLEOTIDE SEQUENCE [LARGE SCALE GENOMIC DNA]</scope>
    <source>
        <strain evidence="7 8">WL0021</strain>
    </source>
</reference>
<evidence type="ECO:0000256" key="6">
    <source>
        <dbReference type="SAM" id="Phobius"/>
    </source>
</evidence>
<dbReference type="Gene3D" id="1.10.4160.10">
    <property type="entry name" value="Hydantoin permease"/>
    <property type="match status" value="1"/>
</dbReference>
<comment type="caution">
    <text evidence="7">The sequence shown here is derived from an EMBL/GenBank/DDBJ whole genome shotgun (WGS) entry which is preliminary data.</text>
</comment>
<feature type="transmembrane region" description="Helical" evidence="6">
    <location>
        <begin position="316"/>
        <end position="338"/>
    </location>
</feature>
<feature type="transmembrane region" description="Helical" evidence="6">
    <location>
        <begin position="294"/>
        <end position="310"/>
    </location>
</feature>
<dbReference type="RefSeq" id="WP_346335927.1">
    <property type="nucleotide sequence ID" value="NZ_JBBYXI010000001.1"/>
</dbReference>
<comment type="similarity">
    <text evidence="2">Belongs to the purine-cytosine permease (2.A.39) family.</text>
</comment>
<evidence type="ECO:0000256" key="2">
    <source>
        <dbReference type="ARBA" id="ARBA00008974"/>
    </source>
</evidence>
<evidence type="ECO:0000256" key="1">
    <source>
        <dbReference type="ARBA" id="ARBA00004141"/>
    </source>
</evidence>
<feature type="transmembrane region" description="Helical" evidence="6">
    <location>
        <begin position="149"/>
        <end position="169"/>
    </location>
</feature>
<evidence type="ECO:0000313" key="8">
    <source>
        <dbReference type="Proteomes" id="UP001418637"/>
    </source>
</evidence>
<dbReference type="Proteomes" id="UP001418637">
    <property type="component" value="Unassembled WGS sequence"/>
</dbReference>
<dbReference type="PANTHER" id="PTHR30569:SF0">
    <property type="entry name" value="CYTOSINE PERMEASE"/>
    <property type="match status" value="1"/>
</dbReference>
<feature type="transmembrane region" description="Helical" evidence="6">
    <location>
        <begin position="41"/>
        <end position="63"/>
    </location>
</feature>
<dbReference type="NCBIfam" id="TIGR02358">
    <property type="entry name" value="thia_cytX"/>
    <property type="match status" value="1"/>
</dbReference>
<evidence type="ECO:0000256" key="4">
    <source>
        <dbReference type="ARBA" id="ARBA00022989"/>
    </source>
</evidence>
<feature type="transmembrane region" description="Helical" evidence="6">
    <location>
        <begin position="83"/>
        <end position="103"/>
    </location>
</feature>
<feature type="transmembrane region" description="Helical" evidence="6">
    <location>
        <begin position="347"/>
        <end position="364"/>
    </location>
</feature>
<proteinExistence type="inferred from homology"/>
<feature type="transmembrane region" description="Helical" evidence="6">
    <location>
        <begin position="370"/>
        <end position="389"/>
    </location>
</feature>
<sequence length="406" mass="43442">MQTTHSYSWFSLALLWFGAAVSVAEIMTGGMIAAAGLWPGLWAILLGHIVGVILLGLVALIGFREKMPSIMCTRISFGQRGSWLLSVANVIQLIGWAAVMVQQSGLALGGIINKLWNIEATTIAIVIMGALIGLWSLWEVEGRQRKNTITVILLFLLTVFISWVLWGKAGDASAISVSPEPPMPFSKAFELSFIMPLSWLPLVADYAYRSRSASAATLAPSLGYLVGSLWMYGIGFIGALYTGEADPTPMLLAAGLGIVALSIVALSTIMTTFLDVYSAVASARNIVPELPEKGLSIAVISIGTLLALYSNIYENFLMFIGAIFAPMAAILLTDYFLLRHDARSSRFNFSGLISLGLGFAAFFICSRLGSPLGGGLSSIVLTAIIHVLIRKSARSHLLKASTTTKS</sequence>
<comment type="subcellular location">
    <subcellularLocation>
        <location evidence="1">Membrane</location>
        <topology evidence="1">Multi-pass membrane protein</topology>
    </subcellularLocation>
</comment>
<keyword evidence="5 6" id="KW-0472">Membrane</keyword>
<feature type="transmembrane region" description="Helical" evidence="6">
    <location>
        <begin position="189"/>
        <end position="208"/>
    </location>
</feature>
<evidence type="ECO:0000313" key="7">
    <source>
        <dbReference type="EMBL" id="MEN3929952.1"/>
    </source>
</evidence>
<keyword evidence="4 6" id="KW-1133">Transmembrane helix</keyword>
<organism evidence="7 8">
    <name type="scientific">Hohaiivirga grylli</name>
    <dbReference type="NCBI Taxonomy" id="3133970"/>
    <lineage>
        <taxon>Bacteria</taxon>
        <taxon>Pseudomonadati</taxon>
        <taxon>Pseudomonadota</taxon>
        <taxon>Alphaproteobacteria</taxon>
        <taxon>Hyphomicrobiales</taxon>
        <taxon>Methylobacteriaceae</taxon>
        <taxon>Hohaiivirga</taxon>
    </lineage>
</organism>
<dbReference type="InterPro" id="IPR001248">
    <property type="entry name" value="Pur-cyt_permease"/>
</dbReference>
<dbReference type="InterPro" id="IPR012732">
    <property type="entry name" value="Thia_CytX"/>
</dbReference>
<dbReference type="PANTHER" id="PTHR30569">
    <property type="entry name" value="CYTOSINE TRANSPORTER CODB"/>
    <property type="match status" value="1"/>
</dbReference>
<feature type="transmembrane region" description="Helical" evidence="6">
    <location>
        <begin position="115"/>
        <end position="137"/>
    </location>
</feature>
<dbReference type="Pfam" id="PF02133">
    <property type="entry name" value="Transp_cyt_pur"/>
    <property type="match status" value="1"/>
</dbReference>
<name>A0ABV0BG49_9HYPH</name>
<keyword evidence="8" id="KW-1185">Reference proteome</keyword>
<evidence type="ECO:0000256" key="5">
    <source>
        <dbReference type="ARBA" id="ARBA00023136"/>
    </source>
</evidence>
<feature type="transmembrane region" description="Helical" evidence="6">
    <location>
        <begin position="215"/>
        <end position="239"/>
    </location>
</feature>
<feature type="transmembrane region" description="Helical" evidence="6">
    <location>
        <begin position="251"/>
        <end position="274"/>
    </location>
</feature>
<feature type="transmembrane region" description="Helical" evidence="6">
    <location>
        <begin position="12"/>
        <end position="35"/>
    </location>
</feature>
<gene>
    <name evidence="7" type="primary">cytX</name>
    <name evidence="7" type="ORF">WJT86_02610</name>
</gene>